<keyword evidence="2" id="KW-1185">Reference proteome</keyword>
<gene>
    <name evidence="1" type="ORF">IMSHALPRED_005229</name>
</gene>
<comment type="caution">
    <text evidence="1">The sequence shown here is derived from an EMBL/GenBank/DDBJ whole genome shotgun (WGS) entry which is preliminary data.</text>
</comment>
<accession>A0A8H3FGR7</accession>
<dbReference type="OrthoDB" id="2119228at2759"/>
<evidence type="ECO:0000313" key="2">
    <source>
        <dbReference type="Proteomes" id="UP000664534"/>
    </source>
</evidence>
<organism evidence="1 2">
    <name type="scientific">Imshaugia aleurites</name>
    <dbReference type="NCBI Taxonomy" id="172621"/>
    <lineage>
        <taxon>Eukaryota</taxon>
        <taxon>Fungi</taxon>
        <taxon>Dikarya</taxon>
        <taxon>Ascomycota</taxon>
        <taxon>Pezizomycotina</taxon>
        <taxon>Lecanoromycetes</taxon>
        <taxon>OSLEUM clade</taxon>
        <taxon>Lecanoromycetidae</taxon>
        <taxon>Lecanorales</taxon>
        <taxon>Lecanorineae</taxon>
        <taxon>Parmeliaceae</taxon>
        <taxon>Imshaugia</taxon>
    </lineage>
</organism>
<dbReference type="EMBL" id="CAJPDT010000028">
    <property type="protein sequence ID" value="CAF9921643.1"/>
    <property type="molecule type" value="Genomic_DNA"/>
</dbReference>
<sequence>MALHQQSPLLSVKSIISLFVTLLLSLTIFDYGALASPVSNQLSKRYTGTVDPTVSNNYPTDDEIRAAYITSNQPTVFYSNIGPPDKAQQFAASINGRLLRDAFPDGYTKYNQRGKTGYQNFIDRCSGILADNAAGQVYFVGQQNGFVDGCRVWARVEYFSLQANSQVTQITLVNKDDFTETSPYNGLNTKVKRGGGTCFDWDGDIENPLGNYSDT</sequence>
<proteinExistence type="predicted"/>
<name>A0A8H3FGR7_9LECA</name>
<dbReference type="AlphaFoldDB" id="A0A8H3FGR7"/>
<evidence type="ECO:0000313" key="1">
    <source>
        <dbReference type="EMBL" id="CAF9921643.1"/>
    </source>
</evidence>
<reference evidence="1" key="1">
    <citation type="submission" date="2021-03" db="EMBL/GenBank/DDBJ databases">
        <authorList>
            <person name="Tagirdzhanova G."/>
        </authorList>
    </citation>
    <scope>NUCLEOTIDE SEQUENCE</scope>
</reference>
<dbReference type="Proteomes" id="UP000664534">
    <property type="component" value="Unassembled WGS sequence"/>
</dbReference>
<protein>
    <submittedName>
        <fullName evidence="1">Uncharacterized protein</fullName>
    </submittedName>
</protein>